<keyword evidence="2" id="KW-1185">Reference proteome</keyword>
<dbReference type="EMBL" id="MPRJ01000006">
    <property type="protein sequence ID" value="OOZ37596.1"/>
    <property type="molecule type" value="Genomic_DNA"/>
</dbReference>
<protein>
    <submittedName>
        <fullName evidence="1">Uncharacterized protein</fullName>
    </submittedName>
</protein>
<organism evidence="1 2">
    <name type="scientific">Solemya velesiana gill symbiont</name>
    <dbReference type="NCBI Taxonomy" id="1918948"/>
    <lineage>
        <taxon>Bacteria</taxon>
        <taxon>Pseudomonadati</taxon>
        <taxon>Pseudomonadota</taxon>
        <taxon>Gammaproteobacteria</taxon>
        <taxon>sulfur-oxidizing symbionts</taxon>
    </lineage>
</organism>
<dbReference type="OrthoDB" id="9058065at2"/>
<dbReference type="Proteomes" id="UP000190896">
    <property type="component" value="Unassembled WGS sequence"/>
</dbReference>
<gene>
    <name evidence="1" type="ORF">BOW51_01480</name>
</gene>
<evidence type="ECO:0000313" key="1">
    <source>
        <dbReference type="EMBL" id="OOZ37596.1"/>
    </source>
</evidence>
<reference evidence="1 2" key="1">
    <citation type="submission" date="2016-11" db="EMBL/GenBank/DDBJ databases">
        <title>Mixed transmission modes and dynamic genome evolution in an obligate animal-bacterial symbiosis.</title>
        <authorList>
            <person name="Russell S.L."/>
            <person name="Corbett-Detig R.B."/>
            <person name="Cavanaugh C.M."/>
        </authorList>
    </citation>
    <scope>NUCLEOTIDE SEQUENCE [LARGE SCALE GENOMIC DNA]</scope>
    <source>
        <strain evidence="1">Se-Cadez</strain>
    </source>
</reference>
<comment type="caution">
    <text evidence="1">The sequence shown here is derived from an EMBL/GenBank/DDBJ whole genome shotgun (WGS) entry which is preliminary data.</text>
</comment>
<accession>A0A1T2KY00</accession>
<name>A0A1T2KY00_9GAMM</name>
<proteinExistence type="predicted"/>
<dbReference type="RefSeq" id="WP_078485758.1">
    <property type="nucleotide sequence ID" value="NZ_MPRJ01000006.1"/>
</dbReference>
<sequence length="227" mass="25374">MTLLFSTKPGRRERHLLRKRNNPLFQETQRQISTADLQEAQRLDHEELADFITEFRKLVHQAVSLQPSEESEVVLKLKESLDKAYEQACGLADDQTETKDAIKKLVAVIMNAVRSGAENDPVALGELQQESTARDAHFELLEHPLIADILYPESVISEEDLVPTLLSSPPEEFASALTLFDTNQLQLLIEGAESYLGEQAGLSDEIANSASERISVMRSLMDDLLSD</sequence>
<evidence type="ECO:0000313" key="2">
    <source>
        <dbReference type="Proteomes" id="UP000190896"/>
    </source>
</evidence>
<dbReference type="AlphaFoldDB" id="A0A1T2KY00"/>